<accession>A0A7V3J9T3</accession>
<feature type="region of interest" description="Disordered" evidence="1">
    <location>
        <begin position="1"/>
        <end position="26"/>
    </location>
</feature>
<reference evidence="2" key="1">
    <citation type="journal article" date="2020" name="mSystems">
        <title>Genome- and Community-Level Interaction Insights into Carbon Utilization and Element Cycling Functions of Hydrothermarchaeota in Hydrothermal Sediment.</title>
        <authorList>
            <person name="Zhou Z."/>
            <person name="Liu Y."/>
            <person name="Xu W."/>
            <person name="Pan J."/>
            <person name="Luo Z.H."/>
            <person name="Li M."/>
        </authorList>
    </citation>
    <scope>NUCLEOTIDE SEQUENCE [LARGE SCALE GENOMIC DNA]</scope>
    <source>
        <strain evidence="2">SpSt-757</strain>
    </source>
</reference>
<protein>
    <recommendedName>
        <fullName evidence="3">Portal protein</fullName>
    </recommendedName>
</protein>
<dbReference type="EMBL" id="DTGG01000038">
    <property type="protein sequence ID" value="HFZ08737.1"/>
    <property type="molecule type" value="Genomic_DNA"/>
</dbReference>
<evidence type="ECO:0008006" key="3">
    <source>
        <dbReference type="Google" id="ProtNLM"/>
    </source>
</evidence>
<evidence type="ECO:0000256" key="1">
    <source>
        <dbReference type="SAM" id="MobiDB-lite"/>
    </source>
</evidence>
<sequence length="582" mass="66298">MGISDDLKDFKIRTRPGSDEGGMDKKASIEKEAQTGYSTGGFGQASGIMFTRPVEYRPEFASPDRWSFPKSLQERNRIWRMFYMVDGIAGPVVDVYVEMAMGGYDIVGRGIEGSIKETLESMCQEVRLSHLVSAIMREFLVIGEAVPHLFFDESKGYWDSWTLHKPENIEVLDTQLVASDPVLFLEVSGEELRMLKKILKAIEVGGVEVRGKKFLTELVSSKKVMLEPLNVTFIPRLLHPYDVRGMSLFSRLWRIWMYEDAIMNATIQTAKRHAAPVKTVQMGDVASGYIPSEGQVDDLLRALAQAEMDPHAWIAVPPTTKFDAWGTVERVMGIRNEYDVIERMKLLALGVSRDFVTGSSTFAAAQAGLQVFLSRLLWFRNFIEEVFIYPKVFEIIVRVNDWRLPSSADVSHRIVTEKNRKYVSPMIVWDKPLRPRVDKDMLDVYRELVDTFKVKVSERTISDVAGLDWEDELRKSIEEEAIKKVLAEKKEERTLMEDIYPSPVRDLGEEPVIPPEAAPEEALEKTAPLPEEEMEKEVRMHASSRKNFLKDGRDVFLSGVYRMKKPLGDIDNIVDRLSKGSK</sequence>
<organism evidence="2">
    <name type="scientific">candidate division CPR3 bacterium</name>
    <dbReference type="NCBI Taxonomy" id="2268181"/>
    <lineage>
        <taxon>Bacteria</taxon>
        <taxon>Bacteria division CPR3</taxon>
    </lineage>
</organism>
<evidence type="ECO:0000313" key="2">
    <source>
        <dbReference type="EMBL" id="HFZ08737.1"/>
    </source>
</evidence>
<comment type="caution">
    <text evidence="2">The sequence shown here is derived from an EMBL/GenBank/DDBJ whole genome shotgun (WGS) entry which is preliminary data.</text>
</comment>
<gene>
    <name evidence="2" type="ORF">ENV41_01205</name>
</gene>
<dbReference type="AlphaFoldDB" id="A0A7V3J9T3"/>
<feature type="region of interest" description="Disordered" evidence="1">
    <location>
        <begin position="506"/>
        <end position="543"/>
    </location>
</feature>
<name>A0A7V3J9T3_UNCC3</name>
<proteinExistence type="predicted"/>